<dbReference type="GO" id="GO:0015031">
    <property type="term" value="P:protein transport"/>
    <property type="evidence" value="ECO:0007669"/>
    <property type="project" value="UniProtKB-KW"/>
</dbReference>
<evidence type="ECO:0000256" key="1">
    <source>
        <dbReference type="ARBA" id="ARBA00004459"/>
    </source>
</evidence>
<dbReference type="Gene3D" id="2.50.20.10">
    <property type="entry name" value="Lipoprotein localisation LolA/LolB/LppX"/>
    <property type="match status" value="1"/>
</dbReference>
<dbReference type="Proteomes" id="UP000194457">
    <property type="component" value="Chromosome"/>
</dbReference>
<dbReference type="GO" id="GO:0009279">
    <property type="term" value="C:cell outer membrane"/>
    <property type="evidence" value="ECO:0007669"/>
    <property type="project" value="UniProtKB-SubCell"/>
</dbReference>
<protein>
    <recommendedName>
        <fullName evidence="4 13">Outer-membrane lipoprotein LolB</fullName>
    </recommendedName>
</protein>
<name>A0A240URS2_9GAMM</name>
<dbReference type="GO" id="GO:0044874">
    <property type="term" value="P:lipoprotein localization to outer membrane"/>
    <property type="evidence" value="ECO:0007669"/>
    <property type="project" value="UniProtKB-UniRule"/>
</dbReference>
<dbReference type="EMBL" id="CP021358">
    <property type="protein sequence ID" value="ART64207.1"/>
    <property type="molecule type" value="Genomic_DNA"/>
</dbReference>
<reference evidence="14 15" key="1">
    <citation type="submission" date="2017-05" db="EMBL/GenBank/DDBJ databases">
        <authorList>
            <person name="Song R."/>
            <person name="Chenine A.L."/>
            <person name="Ruprecht R.M."/>
        </authorList>
    </citation>
    <scope>NUCLEOTIDE SEQUENCE [LARGE SCALE GENOMIC DNA]</scope>
    <source>
        <strain evidence="14">SW32</strain>
    </source>
</reference>
<comment type="subcellular location">
    <subcellularLocation>
        <location evidence="1">Cell outer membrane</location>
        <topology evidence="1">Lipid-anchor</topology>
    </subcellularLocation>
</comment>
<dbReference type="SUPFAM" id="SSF89392">
    <property type="entry name" value="Prokaryotic lipoproteins and lipoprotein localization factors"/>
    <property type="match status" value="1"/>
</dbReference>
<evidence type="ECO:0000256" key="5">
    <source>
        <dbReference type="ARBA" id="ARBA00022448"/>
    </source>
</evidence>
<keyword evidence="15" id="KW-1185">Reference proteome</keyword>
<keyword evidence="6" id="KW-0732">Signal</keyword>
<organism evidence="14 15">
    <name type="scientific">Kushneria marisflavi</name>
    <dbReference type="NCBI Taxonomy" id="157779"/>
    <lineage>
        <taxon>Bacteria</taxon>
        <taxon>Pseudomonadati</taxon>
        <taxon>Pseudomonadota</taxon>
        <taxon>Gammaproteobacteria</taxon>
        <taxon>Oceanospirillales</taxon>
        <taxon>Halomonadaceae</taxon>
        <taxon>Kushneria</taxon>
    </lineage>
</organism>
<dbReference type="HAMAP" id="MF_00233">
    <property type="entry name" value="LolB"/>
    <property type="match status" value="1"/>
</dbReference>
<keyword evidence="9" id="KW-0564">Palmitate</keyword>
<dbReference type="InterPro" id="IPR004565">
    <property type="entry name" value="OM_lipoprot_LolB"/>
</dbReference>
<keyword evidence="5 13" id="KW-0813">Transport</keyword>
<evidence type="ECO:0000256" key="8">
    <source>
        <dbReference type="ARBA" id="ARBA00023136"/>
    </source>
</evidence>
<dbReference type="NCBIfam" id="TIGR00548">
    <property type="entry name" value="lolB"/>
    <property type="match status" value="1"/>
</dbReference>
<evidence type="ECO:0000256" key="7">
    <source>
        <dbReference type="ARBA" id="ARBA00022927"/>
    </source>
</evidence>
<evidence type="ECO:0000313" key="15">
    <source>
        <dbReference type="Proteomes" id="UP000194457"/>
    </source>
</evidence>
<keyword evidence="10 13" id="KW-0143">Chaperone</keyword>
<evidence type="ECO:0000313" key="14">
    <source>
        <dbReference type="EMBL" id="ART64207.1"/>
    </source>
</evidence>
<dbReference type="Pfam" id="PF03550">
    <property type="entry name" value="LolB"/>
    <property type="match status" value="1"/>
</dbReference>
<dbReference type="InterPro" id="IPR029046">
    <property type="entry name" value="LolA/LolB/LppX"/>
</dbReference>
<accession>A0A240URS2</accession>
<dbReference type="RefSeq" id="WP_086901343.1">
    <property type="nucleotide sequence ID" value="NZ_CP021358.1"/>
</dbReference>
<dbReference type="OrthoDB" id="9797618at2"/>
<evidence type="ECO:0000256" key="6">
    <source>
        <dbReference type="ARBA" id="ARBA00022729"/>
    </source>
</evidence>
<comment type="subunit">
    <text evidence="3 13">Monomer.</text>
</comment>
<sequence>MTSGTAIGRTLQFLTLALIVLLAGCATQAPSQKEDRYPGDWRTQQSQLEALETWTAAGKVGIRTSDDSQSANLDWTQRNDQYRISVSGPWGAGRNTLEGNDRQVTLTNGDGTFQAPTPEELMAQQMGWSLPLSSLVYWVRGLPDPRGPHQLSEDDVGFPKTMDQAGWHIDYRDWSQADGLWLPRRIVMTYDDIRTTLVINRWQPGQADLP</sequence>
<evidence type="ECO:0000256" key="4">
    <source>
        <dbReference type="ARBA" id="ARBA00016202"/>
    </source>
</evidence>
<evidence type="ECO:0000256" key="9">
    <source>
        <dbReference type="ARBA" id="ARBA00023139"/>
    </source>
</evidence>
<evidence type="ECO:0000256" key="11">
    <source>
        <dbReference type="ARBA" id="ARBA00023237"/>
    </source>
</evidence>
<keyword evidence="7 13" id="KW-0653">Protein transport</keyword>
<dbReference type="KEGG" id="kma:B9H00_15085"/>
<proteinExistence type="inferred from homology"/>
<gene>
    <name evidence="13" type="primary">lolB</name>
    <name evidence="14" type="ORF">B9H00_15085</name>
</gene>
<comment type="similarity">
    <text evidence="2 13">Belongs to the LolB family.</text>
</comment>
<evidence type="ECO:0000256" key="13">
    <source>
        <dbReference type="HAMAP-Rule" id="MF_00233"/>
    </source>
</evidence>
<evidence type="ECO:0000256" key="10">
    <source>
        <dbReference type="ARBA" id="ARBA00023186"/>
    </source>
</evidence>
<comment type="function">
    <text evidence="13">Plays a critical role in the incorporation of lipoproteins in the outer membrane after they are released by the LolA protein.</text>
</comment>
<keyword evidence="8 13" id="KW-0472">Membrane</keyword>
<keyword evidence="12 14" id="KW-0449">Lipoprotein</keyword>
<keyword evidence="11 13" id="KW-0998">Cell outer membrane</keyword>
<dbReference type="AlphaFoldDB" id="A0A240URS2"/>
<evidence type="ECO:0000256" key="3">
    <source>
        <dbReference type="ARBA" id="ARBA00011245"/>
    </source>
</evidence>
<evidence type="ECO:0000256" key="2">
    <source>
        <dbReference type="ARBA" id="ARBA00009696"/>
    </source>
</evidence>
<dbReference type="CDD" id="cd16326">
    <property type="entry name" value="LolB"/>
    <property type="match status" value="1"/>
</dbReference>
<evidence type="ECO:0000256" key="12">
    <source>
        <dbReference type="ARBA" id="ARBA00023288"/>
    </source>
</evidence>